<evidence type="ECO:0000313" key="2">
    <source>
        <dbReference type="RefSeq" id="XP_034235605.1"/>
    </source>
</evidence>
<proteinExistence type="predicted"/>
<dbReference type="Proteomes" id="UP000515158">
    <property type="component" value="Unplaced"/>
</dbReference>
<dbReference type="OrthoDB" id="7437325at2759"/>
<name>A0A6P8YF95_THRPL</name>
<gene>
    <name evidence="2" type="primary">LOC117641993</name>
</gene>
<evidence type="ECO:0000313" key="1">
    <source>
        <dbReference type="Proteomes" id="UP000515158"/>
    </source>
</evidence>
<sequence length="151" mass="17295">MRMHFCGCPALLADGSTDFGPRIVGESGVWDQPCVSFAPDEVPLPLYQHGKHLDYRANKLSMKCACLARNWDKFKSKLPSLPGNSLFIPSTNDFHFVNYRLQYLPERHPNPKMHLKDGPLLDRWSQLPICADFHHRYRAPLGGPRGRRPRT</sequence>
<dbReference type="AlphaFoldDB" id="A0A6P8YF95"/>
<accession>A0A6P8YF95</accession>
<dbReference type="InParanoid" id="A0A6P8YF95"/>
<reference evidence="2" key="1">
    <citation type="submission" date="2025-08" db="UniProtKB">
        <authorList>
            <consortium name="RefSeq"/>
        </authorList>
    </citation>
    <scope>IDENTIFICATION</scope>
    <source>
        <tissue evidence="2">Total insect</tissue>
    </source>
</reference>
<protein>
    <submittedName>
        <fullName evidence="2">Uncharacterized protein LOC117641993</fullName>
    </submittedName>
</protein>
<dbReference type="KEGG" id="tpal:117641993"/>
<dbReference type="GeneID" id="117641993"/>
<dbReference type="RefSeq" id="XP_034235605.1">
    <property type="nucleotide sequence ID" value="XM_034379714.1"/>
</dbReference>
<organism evidence="2">
    <name type="scientific">Thrips palmi</name>
    <name type="common">Melon thrips</name>
    <dbReference type="NCBI Taxonomy" id="161013"/>
    <lineage>
        <taxon>Eukaryota</taxon>
        <taxon>Metazoa</taxon>
        <taxon>Ecdysozoa</taxon>
        <taxon>Arthropoda</taxon>
        <taxon>Hexapoda</taxon>
        <taxon>Insecta</taxon>
        <taxon>Pterygota</taxon>
        <taxon>Neoptera</taxon>
        <taxon>Paraneoptera</taxon>
        <taxon>Thysanoptera</taxon>
        <taxon>Terebrantia</taxon>
        <taxon>Thripoidea</taxon>
        <taxon>Thripidae</taxon>
        <taxon>Thrips</taxon>
    </lineage>
</organism>
<keyword evidence="1" id="KW-1185">Reference proteome</keyword>